<dbReference type="HOGENOM" id="CLU_038719_1_0_1"/>
<dbReference type="InterPro" id="IPR032675">
    <property type="entry name" value="LRR_dom_sf"/>
</dbReference>
<evidence type="ECO:0000313" key="1">
    <source>
        <dbReference type="EMBL" id="EGG01805.1"/>
    </source>
</evidence>
<evidence type="ECO:0000313" key="2">
    <source>
        <dbReference type="Proteomes" id="UP000001072"/>
    </source>
</evidence>
<evidence type="ECO:0008006" key="3">
    <source>
        <dbReference type="Google" id="ProtNLM"/>
    </source>
</evidence>
<gene>
    <name evidence="1" type="ORF">MELLADRAFT_66825</name>
</gene>
<dbReference type="InParanoid" id="F4S0Q8"/>
<dbReference type="RefSeq" id="XP_007414905.1">
    <property type="nucleotide sequence ID" value="XM_007414843.1"/>
</dbReference>
<dbReference type="SUPFAM" id="SSF52047">
    <property type="entry name" value="RNI-like"/>
    <property type="match status" value="1"/>
</dbReference>
<sequence>MALDWECGIVIGGYPTASNACGSSVRRKGFTSSQARVTLAMTGRFQSKSPAQCIMGRANFPVEILENIVNMVHHQSHEEKASTTTRKLERISHSLQEGSNCEAYLDHYSPPILNTFQSLAAVNRRFHRLCLPVLWQLVKSFEFEIEDLFKDEELTEVERSVDDNTEVKPSDSTQDVTRNGIGLMNIEKIFKSCSCLESVEIDFPEDLYDTKLFSSFIFRLKGLFGLIPQLKHLKVGDLGYESLPRTTVDYLLKKLPSLASLELYYSRFGEVGSTEKSLGWILAQHHNLRRLRLDDLDLEICRDLTASMVQKLLSGAAPCLTRLQVTIVDYYDEEDVDGQTDLPALEQLILAHHSRNFDLFVSFKGCKNIQMIKLCLPVKKDQWNLLKHFLSTHTWPKLSVLHLCNYHPYVHGTRDHRHCKKLTKDDVDEIWNSFKIKLVII</sequence>
<organism evidence="2">
    <name type="scientific">Melampsora larici-populina (strain 98AG31 / pathotype 3-4-7)</name>
    <name type="common">Poplar leaf rust fungus</name>
    <dbReference type="NCBI Taxonomy" id="747676"/>
    <lineage>
        <taxon>Eukaryota</taxon>
        <taxon>Fungi</taxon>
        <taxon>Dikarya</taxon>
        <taxon>Basidiomycota</taxon>
        <taxon>Pucciniomycotina</taxon>
        <taxon>Pucciniomycetes</taxon>
        <taxon>Pucciniales</taxon>
        <taxon>Melampsoraceae</taxon>
        <taxon>Melampsora</taxon>
    </lineage>
</organism>
<dbReference type="VEuPathDB" id="FungiDB:MELLADRAFT_66825"/>
<dbReference type="KEGG" id="mlr:MELLADRAFT_66825"/>
<proteinExistence type="predicted"/>
<name>F4S0Q8_MELLP</name>
<dbReference type="Gene3D" id="3.80.10.10">
    <property type="entry name" value="Ribonuclease Inhibitor"/>
    <property type="match status" value="1"/>
</dbReference>
<dbReference type="AlphaFoldDB" id="F4S0Q8"/>
<protein>
    <recommendedName>
        <fullName evidence="3">F-box domain-containing protein</fullName>
    </recommendedName>
</protein>
<reference evidence="2" key="1">
    <citation type="journal article" date="2011" name="Proc. Natl. Acad. Sci. U.S.A.">
        <title>Obligate biotrophy features unraveled by the genomic analysis of rust fungi.</title>
        <authorList>
            <person name="Duplessis S."/>
            <person name="Cuomo C.A."/>
            <person name="Lin Y.-C."/>
            <person name="Aerts A."/>
            <person name="Tisserant E."/>
            <person name="Veneault-Fourrey C."/>
            <person name="Joly D.L."/>
            <person name="Hacquard S."/>
            <person name="Amselem J."/>
            <person name="Cantarel B.L."/>
            <person name="Chiu R."/>
            <person name="Coutinho P.M."/>
            <person name="Feau N."/>
            <person name="Field M."/>
            <person name="Frey P."/>
            <person name="Gelhaye E."/>
            <person name="Goldberg J."/>
            <person name="Grabherr M.G."/>
            <person name="Kodira C.D."/>
            <person name="Kohler A."/>
            <person name="Kuees U."/>
            <person name="Lindquist E.A."/>
            <person name="Lucas S.M."/>
            <person name="Mago R."/>
            <person name="Mauceli E."/>
            <person name="Morin E."/>
            <person name="Murat C."/>
            <person name="Pangilinan J.L."/>
            <person name="Park R."/>
            <person name="Pearson M."/>
            <person name="Quesneville H."/>
            <person name="Rouhier N."/>
            <person name="Sakthikumar S."/>
            <person name="Salamov A.A."/>
            <person name="Schmutz J."/>
            <person name="Selles B."/>
            <person name="Shapiro H."/>
            <person name="Tanguay P."/>
            <person name="Tuskan G.A."/>
            <person name="Henrissat B."/>
            <person name="Van de Peer Y."/>
            <person name="Rouze P."/>
            <person name="Ellis J.G."/>
            <person name="Dodds P.N."/>
            <person name="Schein J.E."/>
            <person name="Zhong S."/>
            <person name="Hamelin R.C."/>
            <person name="Grigoriev I.V."/>
            <person name="Szabo L.J."/>
            <person name="Martin F."/>
        </authorList>
    </citation>
    <scope>NUCLEOTIDE SEQUENCE [LARGE SCALE GENOMIC DNA]</scope>
    <source>
        <strain evidence="2">98AG31 / pathotype 3-4-7</strain>
    </source>
</reference>
<dbReference type="Proteomes" id="UP000001072">
    <property type="component" value="Unassembled WGS sequence"/>
</dbReference>
<dbReference type="EMBL" id="GL883135">
    <property type="protein sequence ID" value="EGG01805.1"/>
    <property type="molecule type" value="Genomic_DNA"/>
</dbReference>
<dbReference type="GeneID" id="18930708"/>
<keyword evidence="2" id="KW-1185">Reference proteome</keyword>
<accession>F4S0Q8</accession>